<dbReference type="Gene3D" id="1.25.40.10">
    <property type="entry name" value="Tetratricopeptide repeat domain"/>
    <property type="match status" value="1"/>
</dbReference>
<name>A0A5N3X6Z4_MUNRE</name>
<dbReference type="EMBL" id="VCEB01000016">
    <property type="protein sequence ID" value="KAB0369434.1"/>
    <property type="molecule type" value="Genomic_DNA"/>
</dbReference>
<dbReference type="AlphaFoldDB" id="A0A5N3X6Z4"/>
<dbReference type="PANTHER" id="PTHR14485:SF3">
    <property type="entry name" value="TETRATRICOPEPTIDE REPEAT PROTEIN 23"/>
    <property type="match status" value="1"/>
</dbReference>
<evidence type="ECO:0000256" key="1">
    <source>
        <dbReference type="SAM" id="MobiDB-lite"/>
    </source>
</evidence>
<dbReference type="InterPro" id="IPR011990">
    <property type="entry name" value="TPR-like_helical_dom_sf"/>
</dbReference>
<reference evidence="2 3" key="1">
    <citation type="submission" date="2019-06" db="EMBL/GenBank/DDBJ databases">
        <title>Discovery of a novel chromosome fission-fusion reversal in muntjac.</title>
        <authorList>
            <person name="Mudd A.B."/>
            <person name="Bredeson J.V."/>
            <person name="Baum R."/>
            <person name="Hockemeyer D."/>
            <person name="Rokhsar D.S."/>
        </authorList>
    </citation>
    <scope>NUCLEOTIDE SEQUENCE [LARGE SCALE GENOMIC DNA]</scope>
    <source>
        <strain evidence="2">UCam_UCB_Mr</strain>
        <tissue evidence="2">Fibroblast cell line</tissue>
    </source>
</reference>
<evidence type="ECO:0008006" key="4">
    <source>
        <dbReference type="Google" id="ProtNLM"/>
    </source>
</evidence>
<evidence type="ECO:0000313" key="3">
    <source>
        <dbReference type="Proteomes" id="UP000326062"/>
    </source>
</evidence>
<evidence type="ECO:0000313" key="2">
    <source>
        <dbReference type="EMBL" id="KAB0369434.1"/>
    </source>
</evidence>
<organism evidence="2 3">
    <name type="scientific">Muntiacus reevesi</name>
    <name type="common">Reeves' muntjac</name>
    <name type="synonym">Cervus reevesi</name>
    <dbReference type="NCBI Taxonomy" id="9886"/>
    <lineage>
        <taxon>Eukaryota</taxon>
        <taxon>Metazoa</taxon>
        <taxon>Chordata</taxon>
        <taxon>Craniata</taxon>
        <taxon>Vertebrata</taxon>
        <taxon>Euteleostomi</taxon>
        <taxon>Mammalia</taxon>
        <taxon>Eutheria</taxon>
        <taxon>Laurasiatheria</taxon>
        <taxon>Artiodactyla</taxon>
        <taxon>Ruminantia</taxon>
        <taxon>Pecora</taxon>
        <taxon>Cervidae</taxon>
        <taxon>Muntiacinae</taxon>
        <taxon>Muntiacus</taxon>
    </lineage>
</organism>
<protein>
    <recommendedName>
        <fullName evidence="4">Tetratricopeptide repeat protein 23</fullName>
    </recommendedName>
</protein>
<sequence length="295" mass="32330">MQESQEAHISNHLDEIVAAVSITPRKKLQNQLLQRALFQPPREKLRLSEEKAKSYASSHEYKKALHELVHCMALTRICYGDSHWKLAEAHVNLAKGYLQLKGESASGCGGSASWFLLFSKTWLNFRRAHLIVLKGSPSREEAAVSAHAVACAAVASGRPEHHDVAEQYFQDSMANLKDAEGMEKAKFLSIQDDYCHFLQVTGQDERATSILRESLEAKVAVFGDFSPEVAETYRLLGVADLAQGNQTGAHKKLKKVKLAPEVPARPRPSPGAKAAFCAGGRPHSVPGRARPSAAD</sequence>
<comment type="caution">
    <text evidence="2">The sequence shown here is derived from an EMBL/GenBank/DDBJ whole genome shotgun (WGS) entry which is preliminary data.</text>
</comment>
<dbReference type="PANTHER" id="PTHR14485">
    <property type="entry name" value="TETRATRICOPEPTIDE REPEAT PROTEIN 23"/>
    <property type="match status" value="1"/>
</dbReference>
<keyword evidence="3" id="KW-1185">Reference proteome</keyword>
<dbReference type="Proteomes" id="UP000326062">
    <property type="component" value="Chromosome 15"/>
</dbReference>
<feature type="region of interest" description="Disordered" evidence="1">
    <location>
        <begin position="260"/>
        <end position="295"/>
    </location>
</feature>
<dbReference type="InterPro" id="IPR042621">
    <property type="entry name" value="TTC23/TTC23L"/>
</dbReference>
<proteinExistence type="predicted"/>
<gene>
    <name evidence="2" type="ORF">FD755_019439</name>
</gene>
<accession>A0A5N3X6Z4</accession>